<dbReference type="Proteomes" id="UP000276133">
    <property type="component" value="Unassembled WGS sequence"/>
</dbReference>
<protein>
    <recommendedName>
        <fullName evidence="3">SWIM-type domain-containing protein</fullName>
    </recommendedName>
</protein>
<evidence type="ECO:0008006" key="3">
    <source>
        <dbReference type="Google" id="ProtNLM"/>
    </source>
</evidence>
<keyword evidence="2" id="KW-1185">Reference proteome</keyword>
<evidence type="ECO:0000313" key="2">
    <source>
        <dbReference type="Proteomes" id="UP000276133"/>
    </source>
</evidence>
<dbReference type="AlphaFoldDB" id="A0A3M7S8P1"/>
<name>A0A3M7S8P1_BRAPC</name>
<evidence type="ECO:0000313" key="1">
    <source>
        <dbReference type="EMBL" id="RNA32131.1"/>
    </source>
</evidence>
<reference evidence="1 2" key="1">
    <citation type="journal article" date="2018" name="Sci. Rep.">
        <title>Genomic signatures of local adaptation to the degree of environmental predictability in rotifers.</title>
        <authorList>
            <person name="Franch-Gras L."/>
            <person name="Hahn C."/>
            <person name="Garcia-Roger E.M."/>
            <person name="Carmona M.J."/>
            <person name="Serra M."/>
            <person name="Gomez A."/>
        </authorList>
    </citation>
    <scope>NUCLEOTIDE SEQUENCE [LARGE SCALE GENOMIC DNA]</scope>
    <source>
        <strain evidence="1">HYR1</strain>
    </source>
</reference>
<organism evidence="1 2">
    <name type="scientific">Brachionus plicatilis</name>
    <name type="common">Marine rotifer</name>
    <name type="synonym">Brachionus muelleri</name>
    <dbReference type="NCBI Taxonomy" id="10195"/>
    <lineage>
        <taxon>Eukaryota</taxon>
        <taxon>Metazoa</taxon>
        <taxon>Spiralia</taxon>
        <taxon>Gnathifera</taxon>
        <taxon>Rotifera</taxon>
        <taxon>Eurotatoria</taxon>
        <taxon>Monogononta</taxon>
        <taxon>Pseudotrocha</taxon>
        <taxon>Ploima</taxon>
        <taxon>Brachionidae</taxon>
        <taxon>Brachionus</taxon>
    </lineage>
</organism>
<comment type="caution">
    <text evidence="1">The sequence shown here is derived from an EMBL/GenBank/DDBJ whole genome shotgun (WGS) entry which is preliminary data.</text>
</comment>
<proteinExistence type="predicted"/>
<accession>A0A3M7S8P1</accession>
<dbReference type="OrthoDB" id="119028at2759"/>
<sequence length="81" mass="9025">MDGSCRWYIKNNICKHLIGISKIPNTPGCEIPFSAKNIPTGEKRKPGRPSKAKQALIVHAIIIAVKKKLAIIISKRMTFKI</sequence>
<gene>
    <name evidence="1" type="ORF">BpHYR1_029867</name>
</gene>
<dbReference type="EMBL" id="REGN01001842">
    <property type="protein sequence ID" value="RNA32131.1"/>
    <property type="molecule type" value="Genomic_DNA"/>
</dbReference>